<proteinExistence type="predicted"/>
<comment type="caution">
    <text evidence="2">The sequence shown here is derived from an EMBL/GenBank/DDBJ whole genome shotgun (WGS) entry which is preliminary data.</text>
</comment>
<feature type="compositionally biased region" description="Low complexity" evidence="1">
    <location>
        <begin position="44"/>
        <end position="60"/>
    </location>
</feature>
<dbReference type="EMBL" id="JBHUER010000001">
    <property type="protein sequence ID" value="MFD1701688.1"/>
    <property type="molecule type" value="Genomic_DNA"/>
</dbReference>
<dbReference type="Proteomes" id="UP001597308">
    <property type="component" value="Unassembled WGS sequence"/>
</dbReference>
<sequence>MTADPALAKATYADLEAVPPHRAAQIIDGRRETRPRSGPRYGGAASFPFDALFPFDAPAPDTKPSEEA</sequence>
<evidence type="ECO:0000313" key="2">
    <source>
        <dbReference type="EMBL" id="MFD1701688.1"/>
    </source>
</evidence>
<name>A0ABW4K2P1_9HYPH</name>
<evidence type="ECO:0000313" key="3">
    <source>
        <dbReference type="Proteomes" id="UP001597308"/>
    </source>
</evidence>
<feature type="region of interest" description="Disordered" evidence="1">
    <location>
        <begin position="23"/>
        <end position="68"/>
    </location>
</feature>
<keyword evidence="3" id="KW-1185">Reference proteome</keyword>
<dbReference type="RefSeq" id="WP_378796339.1">
    <property type="nucleotide sequence ID" value="NZ_JBHUER010000001.1"/>
</dbReference>
<reference evidence="3" key="1">
    <citation type="journal article" date="2019" name="Int. J. Syst. Evol. Microbiol.">
        <title>The Global Catalogue of Microorganisms (GCM) 10K type strain sequencing project: providing services to taxonomists for standard genome sequencing and annotation.</title>
        <authorList>
            <consortium name="The Broad Institute Genomics Platform"/>
            <consortium name="The Broad Institute Genome Sequencing Center for Infectious Disease"/>
            <person name="Wu L."/>
            <person name="Ma J."/>
        </authorList>
    </citation>
    <scope>NUCLEOTIDE SEQUENCE [LARGE SCALE GENOMIC DNA]</scope>
    <source>
        <strain evidence="3">KCTC 23707</strain>
    </source>
</reference>
<accession>A0ABW4K2P1</accession>
<gene>
    <name evidence="2" type="ORF">ACFSCV_01600</name>
</gene>
<evidence type="ECO:0000256" key="1">
    <source>
        <dbReference type="SAM" id="MobiDB-lite"/>
    </source>
</evidence>
<protein>
    <submittedName>
        <fullName evidence="2">Uncharacterized protein</fullName>
    </submittedName>
</protein>
<organism evidence="2 3">
    <name type="scientific">Methylopila henanensis</name>
    <dbReference type="NCBI Taxonomy" id="873516"/>
    <lineage>
        <taxon>Bacteria</taxon>
        <taxon>Pseudomonadati</taxon>
        <taxon>Pseudomonadota</taxon>
        <taxon>Alphaproteobacteria</taxon>
        <taxon>Hyphomicrobiales</taxon>
        <taxon>Methylopilaceae</taxon>
        <taxon>Methylopila</taxon>
    </lineage>
</organism>